<name>A0A6G0YIJ1_APHCR</name>
<accession>A0A6G0YIJ1</accession>
<evidence type="ECO:0000313" key="2">
    <source>
        <dbReference type="Proteomes" id="UP000478052"/>
    </source>
</evidence>
<dbReference type="AlphaFoldDB" id="A0A6G0YIJ1"/>
<sequence length="81" mass="9714">MYDKQKLNDIEINHNDNERIAHELQNTNINQINHRTETDTIWNRIREAVVNSAMEILGMKPKENNKNWFNDLCKKFSEKTN</sequence>
<proteinExistence type="predicted"/>
<organism evidence="1 2">
    <name type="scientific">Aphis craccivora</name>
    <name type="common">Cowpea aphid</name>
    <dbReference type="NCBI Taxonomy" id="307492"/>
    <lineage>
        <taxon>Eukaryota</taxon>
        <taxon>Metazoa</taxon>
        <taxon>Ecdysozoa</taxon>
        <taxon>Arthropoda</taxon>
        <taxon>Hexapoda</taxon>
        <taxon>Insecta</taxon>
        <taxon>Pterygota</taxon>
        <taxon>Neoptera</taxon>
        <taxon>Paraneoptera</taxon>
        <taxon>Hemiptera</taxon>
        <taxon>Sternorrhyncha</taxon>
        <taxon>Aphidomorpha</taxon>
        <taxon>Aphidoidea</taxon>
        <taxon>Aphididae</taxon>
        <taxon>Aphidini</taxon>
        <taxon>Aphis</taxon>
        <taxon>Aphis</taxon>
    </lineage>
</organism>
<keyword evidence="2" id="KW-1185">Reference proteome</keyword>
<reference evidence="1 2" key="1">
    <citation type="submission" date="2019-08" db="EMBL/GenBank/DDBJ databases">
        <title>Whole genome of Aphis craccivora.</title>
        <authorList>
            <person name="Voronova N.V."/>
            <person name="Shulinski R.S."/>
            <person name="Bandarenka Y.V."/>
            <person name="Zhorov D.G."/>
            <person name="Warner D."/>
        </authorList>
    </citation>
    <scope>NUCLEOTIDE SEQUENCE [LARGE SCALE GENOMIC DNA]</scope>
    <source>
        <strain evidence="1">180601</strain>
        <tissue evidence="1">Whole Body</tissue>
    </source>
</reference>
<dbReference type="OrthoDB" id="10533992at2759"/>
<comment type="caution">
    <text evidence="1">The sequence shown here is derived from an EMBL/GenBank/DDBJ whole genome shotgun (WGS) entry which is preliminary data.</text>
</comment>
<dbReference type="Proteomes" id="UP000478052">
    <property type="component" value="Unassembled WGS sequence"/>
</dbReference>
<dbReference type="EMBL" id="VUJU01003877">
    <property type="protein sequence ID" value="KAF0756351.1"/>
    <property type="molecule type" value="Genomic_DNA"/>
</dbReference>
<gene>
    <name evidence="1" type="ORF">FWK35_00009221</name>
</gene>
<evidence type="ECO:0000313" key="1">
    <source>
        <dbReference type="EMBL" id="KAF0756351.1"/>
    </source>
</evidence>
<protein>
    <submittedName>
        <fullName evidence="1">Uncharacterized protein</fullName>
    </submittedName>
</protein>